<keyword evidence="1" id="KW-0238">DNA-binding</keyword>
<dbReference type="AlphaFoldDB" id="A0AA86NX43"/>
<name>A0AA86NX43_9EUKA</name>
<gene>
    <name evidence="1" type="ORF">HINF_LOCUS15475</name>
    <name evidence="2" type="ORF">HINF_LOCUS3284</name>
</gene>
<organism evidence="1">
    <name type="scientific">Hexamita inflata</name>
    <dbReference type="NCBI Taxonomy" id="28002"/>
    <lineage>
        <taxon>Eukaryota</taxon>
        <taxon>Metamonada</taxon>
        <taxon>Diplomonadida</taxon>
        <taxon>Hexamitidae</taxon>
        <taxon>Hexamitinae</taxon>
        <taxon>Hexamita</taxon>
    </lineage>
</organism>
<reference evidence="2 3" key="2">
    <citation type="submission" date="2024-07" db="EMBL/GenBank/DDBJ databases">
        <authorList>
            <person name="Akdeniz Z."/>
        </authorList>
    </citation>
    <scope>NUCLEOTIDE SEQUENCE [LARGE SCALE GENOMIC DNA]</scope>
</reference>
<comment type="caution">
    <text evidence="1">The sequence shown here is derived from an EMBL/GenBank/DDBJ whole genome shotgun (WGS) entry which is preliminary data.</text>
</comment>
<dbReference type="InterPro" id="IPR009057">
    <property type="entry name" value="Homeodomain-like_sf"/>
</dbReference>
<evidence type="ECO:0000313" key="2">
    <source>
        <dbReference type="EMBL" id="CAL5975342.1"/>
    </source>
</evidence>
<dbReference type="Proteomes" id="UP001642409">
    <property type="component" value="Unassembled WGS sequence"/>
</dbReference>
<dbReference type="GO" id="GO:0003677">
    <property type="term" value="F:DNA binding"/>
    <property type="evidence" value="ECO:0007669"/>
    <property type="project" value="UniProtKB-KW"/>
</dbReference>
<sequence>MSAKPNPKKQLPWQEQEIQQFFACYQVYGDDFHSYTLHLNRTYSQIKSFFSNWLRIQPADIQWKYKVGTERMASYGIPQQCNCQ</sequence>
<dbReference type="Gene3D" id="1.10.10.60">
    <property type="entry name" value="Homeodomain-like"/>
    <property type="match status" value="1"/>
</dbReference>
<accession>A0AA86NX43</accession>
<dbReference type="EMBL" id="CATOUU010000386">
    <property type="protein sequence ID" value="CAI9927830.1"/>
    <property type="molecule type" value="Genomic_DNA"/>
</dbReference>
<evidence type="ECO:0000313" key="1">
    <source>
        <dbReference type="EMBL" id="CAI9927830.1"/>
    </source>
</evidence>
<dbReference type="EMBL" id="CAXDID020000006">
    <property type="protein sequence ID" value="CAL5975342.1"/>
    <property type="molecule type" value="Genomic_DNA"/>
</dbReference>
<dbReference type="SUPFAM" id="SSF46689">
    <property type="entry name" value="Homeodomain-like"/>
    <property type="match status" value="1"/>
</dbReference>
<proteinExistence type="predicted"/>
<protein>
    <submittedName>
        <fullName evidence="1">Homeobox-like domain superfamily</fullName>
    </submittedName>
    <submittedName>
        <fullName evidence="2">Homeobox-like_domain superfamily</fullName>
    </submittedName>
</protein>
<keyword evidence="3" id="KW-1185">Reference proteome</keyword>
<keyword evidence="1" id="KW-0371">Homeobox</keyword>
<evidence type="ECO:0000313" key="3">
    <source>
        <dbReference type="Proteomes" id="UP001642409"/>
    </source>
</evidence>
<reference evidence="1" key="1">
    <citation type="submission" date="2023-06" db="EMBL/GenBank/DDBJ databases">
        <authorList>
            <person name="Kurt Z."/>
        </authorList>
    </citation>
    <scope>NUCLEOTIDE SEQUENCE</scope>
</reference>